<dbReference type="EMBL" id="CP024621">
    <property type="protein sequence ID" value="QHD50071.1"/>
    <property type="molecule type" value="Genomic_DNA"/>
</dbReference>
<protein>
    <submittedName>
        <fullName evidence="2">Nuclease</fullName>
    </submittedName>
</protein>
<gene>
    <name evidence="2" type="ORF">CTT34_10405</name>
</gene>
<sequence length="165" mass="18458">MLGHSRLDCLRRYGRGGVMRRCAILLTALLPAIAQADYGSVRVDEVAAVYDGDTFTATISEWPPVIGERIKIRISGINAPERRSRCDTEAEKERERELAANARIYLVERLRSTDVVELRRIERGSFFRIIAEVWADGENVGHEMLEAGHALPYVTGQSGQAWCGL</sequence>
<dbReference type="Proteomes" id="UP000463949">
    <property type="component" value="Chromosome"/>
</dbReference>
<evidence type="ECO:0000313" key="3">
    <source>
        <dbReference type="Proteomes" id="UP000463949"/>
    </source>
</evidence>
<evidence type="ECO:0000313" key="2">
    <source>
        <dbReference type="EMBL" id="QHD50071.1"/>
    </source>
</evidence>
<dbReference type="Gene3D" id="2.40.50.90">
    <property type="match status" value="1"/>
</dbReference>
<proteinExistence type="predicted"/>
<accession>A0A857GSH4</accession>
<feature type="domain" description="TNase-like" evidence="1">
    <location>
        <begin position="40"/>
        <end position="150"/>
    </location>
</feature>
<dbReference type="InterPro" id="IPR016071">
    <property type="entry name" value="Staphylococal_nuclease_OB-fold"/>
</dbReference>
<reference evidence="2 3" key="1">
    <citation type="submission" date="2017-10" db="EMBL/GenBank/DDBJ databases">
        <title>Coral associated bacteria.</title>
        <authorList>
            <person name="Wang X."/>
        </authorList>
    </citation>
    <scope>NUCLEOTIDE SEQUENCE [LARGE SCALE GENOMIC DNA]</scope>
    <source>
        <strain evidence="2 3">SCSIO 43005</strain>
    </source>
</reference>
<dbReference type="AlphaFoldDB" id="A0A857GSH4"/>
<dbReference type="SUPFAM" id="SSF50199">
    <property type="entry name" value="Staphylococcal nuclease"/>
    <property type="match status" value="1"/>
</dbReference>
<dbReference type="InterPro" id="IPR035437">
    <property type="entry name" value="SNase_OB-fold_sf"/>
</dbReference>
<dbReference type="Pfam" id="PF00565">
    <property type="entry name" value="SNase"/>
    <property type="match status" value="1"/>
</dbReference>
<evidence type="ECO:0000259" key="1">
    <source>
        <dbReference type="PROSITE" id="PS50830"/>
    </source>
</evidence>
<name>A0A857GSH4_9GAMM</name>
<organism evidence="2 3">
    <name type="scientific">Vreelandella aquamarina</name>
    <dbReference type="NCBI Taxonomy" id="77097"/>
    <lineage>
        <taxon>Bacteria</taxon>
        <taxon>Pseudomonadati</taxon>
        <taxon>Pseudomonadota</taxon>
        <taxon>Gammaproteobacteria</taxon>
        <taxon>Oceanospirillales</taxon>
        <taxon>Halomonadaceae</taxon>
        <taxon>Vreelandella</taxon>
    </lineage>
</organism>
<dbReference type="PROSITE" id="PS50830">
    <property type="entry name" value="TNASE_3"/>
    <property type="match status" value="1"/>
</dbReference>
<dbReference type="KEGG" id="hmd:CTT34_10405"/>